<gene>
    <name evidence="2" type="ORF">GCM10010470_55510</name>
</gene>
<sequence length="133" mass="14851">MTESKTSAPDATDETPRCQREGETHRPDDSPDGGNRCKYCGRPTTWTGPGMYDWEISEDAELPEPVDRFLTAWAVSEVSSDVASRLTCGEVEALCGLFEHFDRPDLAEKWREDHADGDTSPEDRHYRGNDGGN</sequence>
<dbReference type="Proteomes" id="UP001500979">
    <property type="component" value="Unassembled WGS sequence"/>
</dbReference>
<dbReference type="EMBL" id="BAAAUX010000024">
    <property type="protein sequence ID" value="GAA2812977.1"/>
    <property type="molecule type" value="Genomic_DNA"/>
</dbReference>
<comment type="caution">
    <text evidence="2">The sequence shown here is derived from an EMBL/GenBank/DDBJ whole genome shotgun (WGS) entry which is preliminary data.</text>
</comment>
<dbReference type="RefSeq" id="WP_344684666.1">
    <property type="nucleotide sequence ID" value="NZ_BAAAUX010000024.1"/>
</dbReference>
<reference evidence="2 3" key="1">
    <citation type="journal article" date="2019" name="Int. J. Syst. Evol. Microbiol.">
        <title>The Global Catalogue of Microorganisms (GCM) 10K type strain sequencing project: providing services to taxonomists for standard genome sequencing and annotation.</title>
        <authorList>
            <consortium name="The Broad Institute Genomics Platform"/>
            <consortium name="The Broad Institute Genome Sequencing Center for Infectious Disease"/>
            <person name="Wu L."/>
            <person name="Ma J."/>
        </authorList>
    </citation>
    <scope>NUCLEOTIDE SEQUENCE [LARGE SCALE GENOMIC DNA]</scope>
    <source>
        <strain evidence="2 3">JCM 9383</strain>
    </source>
</reference>
<keyword evidence="3" id="KW-1185">Reference proteome</keyword>
<organism evidence="2 3">
    <name type="scientific">Saccharopolyspora taberi</name>
    <dbReference type="NCBI Taxonomy" id="60895"/>
    <lineage>
        <taxon>Bacteria</taxon>
        <taxon>Bacillati</taxon>
        <taxon>Actinomycetota</taxon>
        <taxon>Actinomycetes</taxon>
        <taxon>Pseudonocardiales</taxon>
        <taxon>Pseudonocardiaceae</taxon>
        <taxon>Saccharopolyspora</taxon>
    </lineage>
</organism>
<proteinExistence type="predicted"/>
<protein>
    <submittedName>
        <fullName evidence="2">Uncharacterized protein</fullName>
    </submittedName>
</protein>
<name>A0ABN3VKA4_9PSEU</name>
<accession>A0ABN3VKA4</accession>
<feature type="region of interest" description="Disordered" evidence="1">
    <location>
        <begin position="109"/>
        <end position="133"/>
    </location>
</feature>
<evidence type="ECO:0000256" key="1">
    <source>
        <dbReference type="SAM" id="MobiDB-lite"/>
    </source>
</evidence>
<evidence type="ECO:0000313" key="3">
    <source>
        <dbReference type="Proteomes" id="UP001500979"/>
    </source>
</evidence>
<feature type="region of interest" description="Disordered" evidence="1">
    <location>
        <begin position="1"/>
        <end position="36"/>
    </location>
</feature>
<evidence type="ECO:0000313" key="2">
    <source>
        <dbReference type="EMBL" id="GAA2812977.1"/>
    </source>
</evidence>
<feature type="compositionally biased region" description="Basic and acidic residues" evidence="1">
    <location>
        <begin position="14"/>
        <end position="29"/>
    </location>
</feature>